<dbReference type="RefSeq" id="WP_336545003.1">
    <property type="nucleotide sequence ID" value="NZ_JBBBDM010000003.1"/>
</dbReference>
<dbReference type="SUPFAM" id="SSF47384">
    <property type="entry name" value="Homodimeric domain of signal transducing histidine kinase"/>
    <property type="match status" value="1"/>
</dbReference>
<dbReference type="InterPro" id="IPR003661">
    <property type="entry name" value="HisK_dim/P_dom"/>
</dbReference>
<proteinExistence type="predicted"/>
<dbReference type="PANTHER" id="PTHR43065:SF42">
    <property type="entry name" value="TWO-COMPONENT SENSOR PPRA"/>
    <property type="match status" value="1"/>
</dbReference>
<keyword evidence="5" id="KW-0472">Membrane</keyword>
<dbReference type="InterPro" id="IPR000014">
    <property type="entry name" value="PAS"/>
</dbReference>
<dbReference type="InterPro" id="IPR005467">
    <property type="entry name" value="His_kinase_dom"/>
</dbReference>
<evidence type="ECO:0000313" key="9">
    <source>
        <dbReference type="Proteomes" id="UP001367771"/>
    </source>
</evidence>
<dbReference type="CDD" id="cd00082">
    <property type="entry name" value="HisKA"/>
    <property type="match status" value="1"/>
</dbReference>
<sequence length="791" mass="83911">MASSPIPENPARTAALIAGVITIAAAALILSVVGSLVAAAGFFAVGIIAVGVVFAWRLLGPRHAGESRAIDWEFTRAVAQASSDAVAITDRAGRLVCANDAYEALFAGFPTPPGLPLDQEGVALLGNAGRIAWREGNGVVRNLQVGLQRVCARITRAGDEGDMLVWRFSVIEEQDVAASTEALIAGATGDRLGGAGVMAALISPDGRVRAANRVLAQRALGSGGQVEGRDFARLLITDSRGLVRFEREGLDGTPLRVVQIPFLDAEDAPVLVALLDDEDSAPAIGASASAHVRSLVSLMPFGMALVDREGKFLQMNDAFIRAAGVEARTPPLYPGDLVVREDKAAVADAIRRFAGGATHSSDMAVRLKSHPEEPVALTIAGARGLGDAAVLLSLKDNSEESRLKREVAQATKMQAVGQLAGGVAHDFNNILTAIIGHCDLMMMRHSPGDSDYDDIQQIRTNSNRAASLTRQLLAFSRQQTLRPQTLQLPDVVAEVSNLLKRLMGEQIRLDVTHGRNLGAVRADPGQLEQVVVNLAVNARDAMLAHNPGGGGTLTIQTKSVTAAEVRAMASDILPVADYTALVVSDEGGGIPPEVLPKIFEPFFTTKEVGKGTGLGLSTVYGIVKQSGGWIFADSKPGQGATFTMYLPVHAAGTVTRVAATRPNAKPVEMWGTGTILLVEDEDMVRAVAERALTRQGYTVMTAENGEAALELLDRNGRPDLLISDVVMPTMDGPTMVRQARDRYPDLPIIFMSGYAEEQLRRSIDLDNVAFLPKPFSVQQLAEAARDVLIAR</sequence>
<dbReference type="SMART" id="SM00387">
    <property type="entry name" value="HATPase_c"/>
    <property type="match status" value="1"/>
</dbReference>
<dbReference type="SUPFAM" id="SSF55874">
    <property type="entry name" value="ATPase domain of HSP90 chaperone/DNA topoisomerase II/histidine kinase"/>
    <property type="match status" value="1"/>
</dbReference>
<dbReference type="Pfam" id="PF02518">
    <property type="entry name" value="HATPase_c"/>
    <property type="match status" value="1"/>
</dbReference>
<evidence type="ECO:0000313" key="8">
    <source>
        <dbReference type="EMBL" id="MEI5687108.1"/>
    </source>
</evidence>
<dbReference type="InterPro" id="IPR001789">
    <property type="entry name" value="Sig_transdc_resp-reg_receiver"/>
</dbReference>
<gene>
    <name evidence="8" type="ORF">V8201_08465</name>
</gene>
<dbReference type="InterPro" id="IPR011006">
    <property type="entry name" value="CheY-like_superfamily"/>
</dbReference>
<evidence type="ECO:0000256" key="5">
    <source>
        <dbReference type="SAM" id="Phobius"/>
    </source>
</evidence>
<dbReference type="SMART" id="SM00448">
    <property type="entry name" value="REC"/>
    <property type="match status" value="1"/>
</dbReference>
<dbReference type="InterPro" id="IPR003594">
    <property type="entry name" value="HATPase_dom"/>
</dbReference>
<keyword evidence="5" id="KW-1133">Transmembrane helix</keyword>
<reference evidence="8 9" key="1">
    <citation type="journal article" date="2013" name="Int. J. Syst. Evol. Microbiol.">
        <title>Sphingomonas kyungheensis sp. nov., a bacterium with ginsenoside-converting activity isolated from soil of a ginseng field.</title>
        <authorList>
            <person name="Son H.M."/>
            <person name="Yang J.E."/>
            <person name="Park Y."/>
            <person name="Han C.K."/>
            <person name="Kim S.G."/>
            <person name="Kook M."/>
            <person name="Yi T.H."/>
        </authorList>
    </citation>
    <scope>NUCLEOTIDE SEQUENCE [LARGE SCALE GENOMIC DNA]</scope>
    <source>
        <strain evidence="8 9">LMG 26582</strain>
    </source>
</reference>
<feature type="transmembrane region" description="Helical" evidence="5">
    <location>
        <begin position="12"/>
        <end position="30"/>
    </location>
</feature>
<dbReference type="SMART" id="SM00388">
    <property type="entry name" value="HisKA"/>
    <property type="match status" value="1"/>
</dbReference>
<dbReference type="PROSITE" id="PS50110">
    <property type="entry name" value="RESPONSE_REGULATORY"/>
    <property type="match status" value="1"/>
</dbReference>
<organism evidence="8 9">
    <name type="scientific">Sphingomonas kyungheensis</name>
    <dbReference type="NCBI Taxonomy" id="1069987"/>
    <lineage>
        <taxon>Bacteria</taxon>
        <taxon>Pseudomonadati</taxon>
        <taxon>Pseudomonadota</taxon>
        <taxon>Alphaproteobacteria</taxon>
        <taxon>Sphingomonadales</taxon>
        <taxon>Sphingomonadaceae</taxon>
        <taxon>Sphingomonas</taxon>
    </lineage>
</organism>
<dbReference type="EC" id="2.7.13.3" evidence="2"/>
<dbReference type="Pfam" id="PF13188">
    <property type="entry name" value="PAS_8"/>
    <property type="match status" value="1"/>
</dbReference>
<dbReference type="PANTHER" id="PTHR43065">
    <property type="entry name" value="SENSOR HISTIDINE KINASE"/>
    <property type="match status" value="1"/>
</dbReference>
<dbReference type="PROSITE" id="PS50109">
    <property type="entry name" value="HIS_KIN"/>
    <property type="match status" value="1"/>
</dbReference>
<comment type="caution">
    <text evidence="8">The sequence shown here is derived from an EMBL/GenBank/DDBJ whole genome shotgun (WGS) entry which is preliminary data.</text>
</comment>
<keyword evidence="5" id="KW-0812">Transmembrane</keyword>
<dbReference type="Gene3D" id="1.10.287.130">
    <property type="match status" value="1"/>
</dbReference>
<dbReference type="EMBL" id="JBBBDM010000003">
    <property type="protein sequence ID" value="MEI5687108.1"/>
    <property type="molecule type" value="Genomic_DNA"/>
</dbReference>
<dbReference type="Proteomes" id="UP001367771">
    <property type="component" value="Unassembled WGS sequence"/>
</dbReference>
<dbReference type="Gene3D" id="3.30.450.20">
    <property type="entry name" value="PAS domain"/>
    <property type="match status" value="1"/>
</dbReference>
<dbReference type="InterPro" id="IPR035965">
    <property type="entry name" value="PAS-like_dom_sf"/>
</dbReference>
<evidence type="ECO:0000256" key="4">
    <source>
        <dbReference type="PROSITE-ProRule" id="PRU00169"/>
    </source>
</evidence>
<feature type="modified residue" description="4-aspartylphosphate" evidence="4">
    <location>
        <position position="724"/>
    </location>
</feature>
<feature type="transmembrane region" description="Helical" evidence="5">
    <location>
        <begin position="36"/>
        <end position="59"/>
    </location>
</feature>
<dbReference type="Gene3D" id="3.40.50.2300">
    <property type="match status" value="1"/>
</dbReference>
<name>A0ABU8H2A1_9SPHN</name>
<dbReference type="InterPro" id="IPR036097">
    <property type="entry name" value="HisK_dim/P_sf"/>
</dbReference>
<dbReference type="SUPFAM" id="SSF55785">
    <property type="entry name" value="PYP-like sensor domain (PAS domain)"/>
    <property type="match status" value="1"/>
</dbReference>
<keyword evidence="9" id="KW-1185">Reference proteome</keyword>
<comment type="catalytic activity">
    <reaction evidence="1">
        <text>ATP + protein L-histidine = ADP + protein N-phospho-L-histidine.</text>
        <dbReference type="EC" id="2.7.13.3"/>
    </reaction>
</comment>
<evidence type="ECO:0000259" key="7">
    <source>
        <dbReference type="PROSITE" id="PS50110"/>
    </source>
</evidence>
<protein>
    <recommendedName>
        <fullName evidence="2">histidine kinase</fullName>
        <ecNumber evidence="2">2.7.13.3</ecNumber>
    </recommendedName>
</protein>
<evidence type="ECO:0000256" key="1">
    <source>
        <dbReference type="ARBA" id="ARBA00000085"/>
    </source>
</evidence>
<evidence type="ECO:0000256" key="3">
    <source>
        <dbReference type="ARBA" id="ARBA00022553"/>
    </source>
</evidence>
<evidence type="ECO:0000256" key="2">
    <source>
        <dbReference type="ARBA" id="ARBA00012438"/>
    </source>
</evidence>
<feature type="domain" description="Histidine kinase" evidence="6">
    <location>
        <begin position="422"/>
        <end position="650"/>
    </location>
</feature>
<dbReference type="Pfam" id="PF00072">
    <property type="entry name" value="Response_reg"/>
    <property type="match status" value="1"/>
</dbReference>
<dbReference type="PRINTS" id="PR00344">
    <property type="entry name" value="BCTRLSENSOR"/>
</dbReference>
<dbReference type="SUPFAM" id="SSF52172">
    <property type="entry name" value="CheY-like"/>
    <property type="match status" value="1"/>
</dbReference>
<evidence type="ECO:0000259" key="6">
    <source>
        <dbReference type="PROSITE" id="PS50109"/>
    </source>
</evidence>
<dbReference type="Gene3D" id="3.30.565.10">
    <property type="entry name" value="Histidine kinase-like ATPase, C-terminal domain"/>
    <property type="match status" value="1"/>
</dbReference>
<keyword evidence="3 4" id="KW-0597">Phosphoprotein</keyword>
<dbReference type="InterPro" id="IPR036890">
    <property type="entry name" value="HATPase_C_sf"/>
</dbReference>
<feature type="domain" description="Response regulatory" evidence="7">
    <location>
        <begin position="674"/>
        <end position="788"/>
    </location>
</feature>
<accession>A0ABU8H2A1</accession>
<dbReference type="Pfam" id="PF00512">
    <property type="entry name" value="HisKA"/>
    <property type="match status" value="1"/>
</dbReference>
<dbReference type="InterPro" id="IPR004358">
    <property type="entry name" value="Sig_transdc_His_kin-like_C"/>
</dbReference>